<evidence type="ECO:0000313" key="3">
    <source>
        <dbReference type="Proteomes" id="UP001501747"/>
    </source>
</evidence>
<dbReference type="Proteomes" id="UP001501747">
    <property type="component" value="Unassembled WGS sequence"/>
</dbReference>
<feature type="transmembrane region" description="Helical" evidence="1">
    <location>
        <begin position="50"/>
        <end position="71"/>
    </location>
</feature>
<keyword evidence="1" id="KW-0812">Transmembrane</keyword>
<proteinExistence type="predicted"/>
<keyword evidence="3" id="KW-1185">Reference proteome</keyword>
<feature type="transmembrane region" description="Helical" evidence="1">
    <location>
        <begin position="117"/>
        <end position="138"/>
    </location>
</feature>
<evidence type="ECO:0008006" key="4">
    <source>
        <dbReference type="Google" id="ProtNLM"/>
    </source>
</evidence>
<accession>A0ABP7R4K2</accession>
<keyword evidence="1" id="KW-1133">Transmembrane helix</keyword>
<organism evidence="2 3">
    <name type="scientific">Allokutzneria multivorans</name>
    <dbReference type="NCBI Taxonomy" id="1142134"/>
    <lineage>
        <taxon>Bacteria</taxon>
        <taxon>Bacillati</taxon>
        <taxon>Actinomycetota</taxon>
        <taxon>Actinomycetes</taxon>
        <taxon>Pseudonocardiales</taxon>
        <taxon>Pseudonocardiaceae</taxon>
        <taxon>Allokutzneria</taxon>
    </lineage>
</organism>
<protein>
    <recommendedName>
        <fullName evidence="4">DUF4267 domain-containing protein</fullName>
    </recommendedName>
</protein>
<evidence type="ECO:0000256" key="1">
    <source>
        <dbReference type="SAM" id="Phobius"/>
    </source>
</evidence>
<keyword evidence="1" id="KW-0472">Membrane</keyword>
<dbReference type="EMBL" id="BAABAL010000005">
    <property type="protein sequence ID" value="GAA3992470.1"/>
    <property type="molecule type" value="Genomic_DNA"/>
</dbReference>
<name>A0ABP7R4K2_9PSEU</name>
<feature type="transmembrane region" description="Helical" evidence="1">
    <location>
        <begin position="7"/>
        <end position="30"/>
    </location>
</feature>
<dbReference type="RefSeq" id="WP_344871288.1">
    <property type="nucleotide sequence ID" value="NZ_BAABAL010000005.1"/>
</dbReference>
<comment type="caution">
    <text evidence="2">The sequence shown here is derived from an EMBL/GenBank/DDBJ whole genome shotgun (WGS) entry which is preliminary data.</text>
</comment>
<feature type="transmembrane region" description="Helical" evidence="1">
    <location>
        <begin position="78"/>
        <end position="97"/>
    </location>
</feature>
<gene>
    <name evidence="2" type="ORF">GCM10022247_09520</name>
</gene>
<reference evidence="3" key="1">
    <citation type="journal article" date="2019" name="Int. J. Syst. Evol. Microbiol.">
        <title>The Global Catalogue of Microorganisms (GCM) 10K type strain sequencing project: providing services to taxonomists for standard genome sequencing and annotation.</title>
        <authorList>
            <consortium name="The Broad Institute Genomics Platform"/>
            <consortium name="The Broad Institute Genome Sequencing Center for Infectious Disease"/>
            <person name="Wu L."/>
            <person name="Ma J."/>
        </authorList>
    </citation>
    <scope>NUCLEOTIDE SEQUENCE [LARGE SCALE GENOMIC DNA]</scope>
    <source>
        <strain evidence="3">JCM 17342</strain>
    </source>
</reference>
<evidence type="ECO:0000313" key="2">
    <source>
        <dbReference type="EMBL" id="GAA3992470.1"/>
    </source>
</evidence>
<sequence>MTTSRRLQILVVVCSVVFTIGTALQNFVIVNHEMLEHTMRLAGRTADPSGFLTVFRIIGSVYIVGNAIGLLALTGRKWVFWVVLVVNLTQAAGVIMIKPEVFQASVDLYGFPGLLPSIITDGGALLLALVLIASLIRYRTPWAHSHAR</sequence>